<dbReference type="Gene3D" id="2.130.10.80">
    <property type="entry name" value="Galactose oxidase/kelch, beta-propeller"/>
    <property type="match status" value="1"/>
</dbReference>
<keyword evidence="4" id="KW-0472">Membrane</keyword>
<feature type="signal peptide" evidence="5">
    <location>
        <begin position="1"/>
        <end position="25"/>
    </location>
</feature>
<dbReference type="InterPro" id="IPR015915">
    <property type="entry name" value="Kelch-typ_b-propeller"/>
</dbReference>
<evidence type="ECO:0000256" key="3">
    <source>
        <dbReference type="SAM" id="MobiDB-lite"/>
    </source>
</evidence>
<proteinExistence type="predicted"/>
<gene>
    <name evidence="6" type="ORF">I316_03824</name>
</gene>
<keyword evidence="2" id="KW-0677">Repeat</keyword>
<evidence type="ECO:0000256" key="4">
    <source>
        <dbReference type="SAM" id="Phobius"/>
    </source>
</evidence>
<evidence type="ECO:0000313" key="7">
    <source>
        <dbReference type="Proteomes" id="UP000092666"/>
    </source>
</evidence>
<dbReference type="Pfam" id="PF24681">
    <property type="entry name" value="Kelch_KLHDC2_KLHL20_DRC7"/>
    <property type="match status" value="1"/>
</dbReference>
<keyword evidence="4" id="KW-1133">Transmembrane helix</keyword>
<accession>A0A1B9GTB6</accession>
<feature type="region of interest" description="Disordered" evidence="3">
    <location>
        <begin position="374"/>
        <end position="409"/>
    </location>
</feature>
<evidence type="ECO:0000256" key="2">
    <source>
        <dbReference type="ARBA" id="ARBA00022737"/>
    </source>
</evidence>
<organism evidence="6 7">
    <name type="scientific">Kwoniella heveanensis BCC8398</name>
    <dbReference type="NCBI Taxonomy" id="1296120"/>
    <lineage>
        <taxon>Eukaryota</taxon>
        <taxon>Fungi</taxon>
        <taxon>Dikarya</taxon>
        <taxon>Basidiomycota</taxon>
        <taxon>Agaricomycotina</taxon>
        <taxon>Tremellomycetes</taxon>
        <taxon>Tremellales</taxon>
        <taxon>Cryptococcaceae</taxon>
        <taxon>Kwoniella</taxon>
    </lineage>
</organism>
<keyword evidence="7" id="KW-1185">Reference proteome</keyword>
<evidence type="ECO:0008006" key="8">
    <source>
        <dbReference type="Google" id="ProtNLM"/>
    </source>
</evidence>
<keyword evidence="5" id="KW-0732">Signal</keyword>
<feature type="region of interest" description="Disordered" evidence="3">
    <location>
        <begin position="725"/>
        <end position="782"/>
    </location>
</feature>
<evidence type="ECO:0000256" key="5">
    <source>
        <dbReference type="SAM" id="SignalP"/>
    </source>
</evidence>
<dbReference type="AlphaFoldDB" id="A0A1B9GTB6"/>
<dbReference type="InterPro" id="IPR037293">
    <property type="entry name" value="Gal_Oxidase_central_sf"/>
</dbReference>
<feature type="compositionally biased region" description="Polar residues" evidence="3">
    <location>
        <begin position="846"/>
        <end position="859"/>
    </location>
</feature>
<evidence type="ECO:0000256" key="1">
    <source>
        <dbReference type="ARBA" id="ARBA00022441"/>
    </source>
</evidence>
<protein>
    <recommendedName>
        <fullName evidence="8">Galactose oxidase</fullName>
    </recommendedName>
</protein>
<keyword evidence="4" id="KW-0812">Transmembrane</keyword>
<dbReference type="PANTHER" id="PTHR46647:SF1">
    <property type="entry name" value="RAB9 EFFECTOR PROTEIN WITH KELCH MOTIFS"/>
    <property type="match status" value="1"/>
</dbReference>
<feature type="compositionally biased region" description="Low complexity" evidence="3">
    <location>
        <begin position="374"/>
        <end position="390"/>
    </location>
</feature>
<reference evidence="7" key="2">
    <citation type="submission" date="2013-12" db="EMBL/GenBank/DDBJ databases">
        <title>Evolution of pathogenesis and genome organization in the Tremellales.</title>
        <authorList>
            <person name="Cuomo C."/>
            <person name="Litvintseva A."/>
            <person name="Heitman J."/>
            <person name="Chen Y."/>
            <person name="Sun S."/>
            <person name="Springer D."/>
            <person name="Dromer F."/>
            <person name="Young S."/>
            <person name="Zeng Q."/>
            <person name="Chapman S."/>
            <person name="Gujja S."/>
            <person name="Saif S."/>
            <person name="Birren B."/>
        </authorList>
    </citation>
    <scope>NUCLEOTIDE SEQUENCE [LARGE SCALE GENOMIC DNA]</scope>
    <source>
        <strain evidence="7">BCC8398</strain>
    </source>
</reference>
<name>A0A1B9GTB6_9TREE</name>
<dbReference type="SUPFAM" id="SSF117281">
    <property type="entry name" value="Kelch motif"/>
    <property type="match status" value="2"/>
</dbReference>
<reference evidence="6 7" key="1">
    <citation type="submission" date="2013-07" db="EMBL/GenBank/DDBJ databases">
        <title>The Genome Sequence of Cryptococcus heveanensis BCC8398.</title>
        <authorList>
            <consortium name="The Broad Institute Genome Sequencing Platform"/>
            <person name="Cuomo C."/>
            <person name="Litvintseva A."/>
            <person name="Chen Y."/>
            <person name="Heitman J."/>
            <person name="Sun S."/>
            <person name="Springer D."/>
            <person name="Dromer F."/>
            <person name="Young S.K."/>
            <person name="Zeng Q."/>
            <person name="Gargeya S."/>
            <person name="Fitzgerald M."/>
            <person name="Abouelleil A."/>
            <person name="Alvarado L."/>
            <person name="Berlin A.M."/>
            <person name="Chapman S.B."/>
            <person name="Dewar J."/>
            <person name="Goldberg J."/>
            <person name="Griggs A."/>
            <person name="Gujja S."/>
            <person name="Hansen M."/>
            <person name="Howarth C."/>
            <person name="Imamovic A."/>
            <person name="Larimer J."/>
            <person name="McCowan C."/>
            <person name="Murphy C."/>
            <person name="Pearson M."/>
            <person name="Priest M."/>
            <person name="Roberts A."/>
            <person name="Saif S."/>
            <person name="Shea T."/>
            <person name="Sykes S."/>
            <person name="Wortman J."/>
            <person name="Nusbaum C."/>
            <person name="Birren B."/>
        </authorList>
    </citation>
    <scope>NUCLEOTIDE SEQUENCE [LARGE SCALE GENOMIC DNA]</scope>
    <source>
        <strain evidence="6 7">BCC8398</strain>
    </source>
</reference>
<feature type="region of interest" description="Disordered" evidence="3">
    <location>
        <begin position="511"/>
        <end position="532"/>
    </location>
</feature>
<dbReference type="InterPro" id="IPR052124">
    <property type="entry name" value="Rab9_kelch_effector"/>
</dbReference>
<dbReference type="OrthoDB" id="432528at2759"/>
<feature type="transmembrane region" description="Helical" evidence="4">
    <location>
        <begin position="416"/>
        <end position="435"/>
    </location>
</feature>
<evidence type="ECO:0000313" key="6">
    <source>
        <dbReference type="EMBL" id="OCF34310.1"/>
    </source>
</evidence>
<dbReference type="PANTHER" id="PTHR46647">
    <property type="entry name" value="RAB9 EFFECTOR PROTEIN WITH KELCH MOTIFS"/>
    <property type="match status" value="1"/>
</dbReference>
<dbReference type="STRING" id="1296120.A0A1B9GTB6"/>
<dbReference type="Gene3D" id="2.120.10.80">
    <property type="entry name" value="Kelch-type beta propeller"/>
    <property type="match status" value="1"/>
</dbReference>
<dbReference type="Proteomes" id="UP000092666">
    <property type="component" value="Unassembled WGS sequence"/>
</dbReference>
<feature type="chain" id="PRO_5008627343" description="Galactose oxidase" evidence="5">
    <location>
        <begin position="26"/>
        <end position="924"/>
    </location>
</feature>
<dbReference type="EMBL" id="KV700125">
    <property type="protein sequence ID" value="OCF34310.1"/>
    <property type="molecule type" value="Genomic_DNA"/>
</dbReference>
<keyword evidence="1" id="KW-0880">Kelch repeat</keyword>
<feature type="compositionally biased region" description="Low complexity" evidence="3">
    <location>
        <begin position="734"/>
        <end position="746"/>
    </location>
</feature>
<sequence length="924" mass="96707">MSRRSQSNNALYAIALAAGMPVVLAMTPAARWGHQAVYVKSKQAMYVVGGEVPTSSSEITNEVLILPLNTTNPSFSTGSSSGLPPHAFASLVATSDGSSLVVAGGMTPDCSSDGTAHTLNLDGSASEGWVATTPTSFLRRRGTGAAIIEDGSDKGKLMVVGGIADSYSCSSSTYAFPAADILSLPLSSSSLVSTRNLPTSLTGSTQAVSDFALTTDASGKVYLTGGQSSSGEFVDMTTVGIWDSTNGWTSQTTSGEVPSGRVGASLVAHPTLDLLVLHGGSTDSAGTASALLSFLNTTSWTWSTPSNLQPPGSSAKSYHTSVMTDQGVMITAFGLASAHTPRSDVYYLDMRDPSGSAWSWKSTWNSNMLTAYSGSSTTTSGGTTDTSATTGTGGVNTAQDNANGSGGMSSKKITSITVPILVVALLLSPIIIYLIRRRMRVMKKRRMARHFSFSSQEDEGAFSSNPFQQYLAKRRTKTQFPFGRDANEKEGNLLTDMTGGLTRMITRLSDRSNSDDVHGPGSGTAEREMMEVQRSPKVRFTDKPGKNQPMNWEEIDFGLGKLDESKHLDPSFTNNNNDDVDSSAIGSAMVSPFADDAAVGPASTSVNFHIPDAVGPATASTQGYAPEMLYNDDVATPAQFGRLDHSEVGNARPAHDGQASLIPSLFVQPATAPTTPAVNSLSTAYPAMVPTPASAVGGASVQDGLDWNQLQSELENKPAFRSISPTAQLRSHAHSQSAQLPSQPQPMSRTGSDIPRPASPAPSIPPLDFQRRPSSSGSSTGTITLVHSSAQAQAQAQAQLGRRPHEDLLPFASNMTSRSVSQPVAFGRQIAGGLGRRGSAPYAQGSGDSPLSSGQTTPTGRPLSMTYSPGMRRASGGNIYPMGAALTATGSPVNSERRASMLRVVNVTEDETIDDDMEHKGHAV</sequence>
<feature type="region of interest" description="Disordered" evidence="3">
    <location>
        <begin position="835"/>
        <end position="872"/>
    </location>
</feature>